<dbReference type="EMBL" id="BARU01019199">
    <property type="protein sequence ID" value="GAH49903.1"/>
    <property type="molecule type" value="Genomic_DNA"/>
</dbReference>
<dbReference type="AlphaFoldDB" id="X1HX76"/>
<evidence type="ECO:0000256" key="4">
    <source>
        <dbReference type="SAM" id="Phobius"/>
    </source>
</evidence>
<dbReference type="Pfam" id="PF19300">
    <property type="entry name" value="BPD_transp_1_N"/>
    <property type="match status" value="1"/>
</dbReference>
<evidence type="ECO:0000256" key="2">
    <source>
        <dbReference type="ARBA" id="ARBA00022448"/>
    </source>
</evidence>
<keyword evidence="2" id="KW-0813">Transport</keyword>
<organism evidence="6">
    <name type="scientific">marine sediment metagenome</name>
    <dbReference type="NCBI Taxonomy" id="412755"/>
    <lineage>
        <taxon>unclassified sequences</taxon>
        <taxon>metagenomes</taxon>
        <taxon>ecological metagenomes</taxon>
    </lineage>
</organism>
<accession>X1HX76</accession>
<dbReference type="PANTHER" id="PTHR43163:SF6">
    <property type="entry name" value="DIPEPTIDE TRANSPORT SYSTEM PERMEASE PROTEIN DPPB-RELATED"/>
    <property type="match status" value="1"/>
</dbReference>
<evidence type="ECO:0000256" key="3">
    <source>
        <dbReference type="ARBA" id="ARBA00022475"/>
    </source>
</evidence>
<keyword evidence="4" id="KW-0812">Transmembrane</keyword>
<keyword evidence="3" id="KW-1003">Cell membrane</keyword>
<gene>
    <name evidence="6" type="ORF">S03H2_31641</name>
</gene>
<protein>
    <recommendedName>
        <fullName evidence="5">ABC transporter type 1 GsiC-like N-terminal domain-containing protein</fullName>
    </recommendedName>
</protein>
<comment type="subcellular location">
    <subcellularLocation>
        <location evidence="1">Cell membrane</location>
        <topology evidence="1">Multi-pass membrane protein</topology>
    </subcellularLocation>
</comment>
<feature type="non-terminal residue" evidence="6">
    <location>
        <position position="91"/>
    </location>
</feature>
<evidence type="ECO:0000313" key="6">
    <source>
        <dbReference type="EMBL" id="GAH49903.1"/>
    </source>
</evidence>
<evidence type="ECO:0000259" key="5">
    <source>
        <dbReference type="Pfam" id="PF19300"/>
    </source>
</evidence>
<evidence type="ECO:0000256" key="1">
    <source>
        <dbReference type="ARBA" id="ARBA00004651"/>
    </source>
</evidence>
<keyword evidence="4" id="KW-0472">Membrane</keyword>
<dbReference type="GO" id="GO:0005886">
    <property type="term" value="C:plasma membrane"/>
    <property type="evidence" value="ECO:0007669"/>
    <property type="project" value="UniProtKB-SubCell"/>
</dbReference>
<feature type="transmembrane region" description="Helical" evidence="4">
    <location>
        <begin position="9"/>
        <end position="30"/>
    </location>
</feature>
<comment type="caution">
    <text evidence="6">The sequence shown here is derived from an EMBL/GenBank/DDBJ whole genome shotgun (WGS) entry which is preliminary data.</text>
</comment>
<dbReference type="InterPro" id="IPR045621">
    <property type="entry name" value="BPD_transp_1_N"/>
</dbReference>
<proteinExistence type="predicted"/>
<feature type="domain" description="ABC transporter type 1 GsiC-like N-terminal" evidence="5">
    <location>
        <begin position="1"/>
        <end position="76"/>
    </location>
</feature>
<reference evidence="6" key="1">
    <citation type="journal article" date="2014" name="Front. Microbiol.">
        <title>High frequency of phylogenetically diverse reductive dehalogenase-homologous genes in deep subseafloor sedimentary metagenomes.</title>
        <authorList>
            <person name="Kawai M."/>
            <person name="Futagami T."/>
            <person name="Toyoda A."/>
            <person name="Takaki Y."/>
            <person name="Nishi S."/>
            <person name="Hori S."/>
            <person name="Arai W."/>
            <person name="Tsubouchi T."/>
            <person name="Morono Y."/>
            <person name="Uchiyama I."/>
            <person name="Ito T."/>
            <person name="Fujiyama A."/>
            <person name="Inagaki F."/>
            <person name="Takami H."/>
        </authorList>
    </citation>
    <scope>NUCLEOTIDE SEQUENCE</scope>
    <source>
        <strain evidence="6">Expedition CK06-06</strain>
    </source>
</reference>
<keyword evidence="4" id="KW-1133">Transmembrane helix</keyword>
<sequence>MSAFIIRRVALALIVVMLVSFISFMLLQLIPGDPVLTMLGLEATQEQIDTLRAELWLDRPVMVQYGHWLGNFITGDFGKSVMYREKGEFRP</sequence>
<dbReference type="PANTHER" id="PTHR43163">
    <property type="entry name" value="DIPEPTIDE TRANSPORT SYSTEM PERMEASE PROTEIN DPPB-RELATED"/>
    <property type="match status" value="1"/>
</dbReference>
<name>X1HX76_9ZZZZ</name>